<accession>A0A1G4KIS0</accession>
<evidence type="ECO:0000256" key="1">
    <source>
        <dbReference type="SAM" id="MobiDB-lite"/>
    </source>
</evidence>
<evidence type="ECO:0000313" key="2">
    <source>
        <dbReference type="EMBL" id="SCV04395.1"/>
    </source>
</evidence>
<dbReference type="EMBL" id="LT598480">
    <property type="protein sequence ID" value="SCV04395.1"/>
    <property type="molecule type" value="Genomic_DNA"/>
</dbReference>
<feature type="compositionally biased region" description="Acidic residues" evidence="1">
    <location>
        <begin position="135"/>
        <end position="147"/>
    </location>
</feature>
<dbReference type="AlphaFoldDB" id="A0A1G4KIS0"/>
<reference evidence="3" key="1">
    <citation type="submission" date="2016-03" db="EMBL/GenBank/DDBJ databases">
        <authorList>
            <person name="Devillers Hugo."/>
        </authorList>
    </citation>
    <scope>NUCLEOTIDE SEQUENCE [LARGE SCALE GENOMIC DNA]</scope>
</reference>
<dbReference type="PANTHER" id="PTHR28096">
    <property type="entry name" value="PROTEIN FAF1"/>
    <property type="match status" value="1"/>
</dbReference>
<organism evidence="2 3">
    <name type="scientific">Lachancea meyersii CBS 8951</name>
    <dbReference type="NCBI Taxonomy" id="1266667"/>
    <lineage>
        <taxon>Eukaryota</taxon>
        <taxon>Fungi</taxon>
        <taxon>Dikarya</taxon>
        <taxon>Ascomycota</taxon>
        <taxon>Saccharomycotina</taxon>
        <taxon>Saccharomycetes</taxon>
        <taxon>Saccharomycetales</taxon>
        <taxon>Saccharomycetaceae</taxon>
        <taxon>Lachancea</taxon>
    </lineage>
</organism>
<dbReference type="GO" id="GO:0000462">
    <property type="term" value="P:maturation of SSU-rRNA from tricistronic rRNA transcript (SSU-rRNA, 5.8S rRNA, LSU-rRNA)"/>
    <property type="evidence" value="ECO:0007669"/>
    <property type="project" value="TreeGrafter"/>
</dbReference>
<dbReference type="OrthoDB" id="5556956at2759"/>
<sequence length="334" mass="38060">MGDDEYARQLELQRKAFEAQFGSLESMGFEDKTKNQTVDEMSDSDESQKSEAETGSESEGERSFQGFFDDDEVEQSSYSQEKKKRQSRQVQHQPKVIKFDGTSDAYVAPSKKEQKLVRSGKAPKNSLTESRLQEELEEGSEGDDEAADVEKDNLQNDLELQRFLKESHLLSAFGQNTHSGADLTLETMNNVEYRDDQVFGKARSRTLEMRLKNLSSVNGKSHKLEKVPMNVRRGMVDKHIKRIKKHEHEAREGGIVLSKVKKGEFRKIDSTYRKDIERRIGTKNASSDAQRRAKRQKGIKVSSVGRSTRNGLIISPEEIRRINGDGKRNSKGRR</sequence>
<protein>
    <submittedName>
        <fullName evidence="2">LAME_0H18096g1_1</fullName>
    </submittedName>
</protein>
<name>A0A1G4KIS0_9SACH</name>
<dbReference type="PANTHER" id="PTHR28096:SF1">
    <property type="entry name" value="PROTEIN FAF1"/>
    <property type="match status" value="1"/>
</dbReference>
<proteinExistence type="predicted"/>
<feature type="region of interest" description="Disordered" evidence="1">
    <location>
        <begin position="21"/>
        <end position="151"/>
    </location>
</feature>
<keyword evidence="3" id="KW-1185">Reference proteome</keyword>
<dbReference type="Proteomes" id="UP000191144">
    <property type="component" value="Chromosome H"/>
</dbReference>
<evidence type="ECO:0000313" key="3">
    <source>
        <dbReference type="Proteomes" id="UP000191144"/>
    </source>
</evidence>
<feature type="compositionally biased region" description="Basic and acidic residues" evidence="1">
    <location>
        <begin position="317"/>
        <end position="328"/>
    </location>
</feature>
<feature type="region of interest" description="Disordered" evidence="1">
    <location>
        <begin position="279"/>
        <end position="334"/>
    </location>
</feature>
<dbReference type="InterPro" id="IPR053030">
    <property type="entry name" value="Ribosomal_biogenesis_FAF1-like"/>
</dbReference>
<gene>
    <name evidence="2" type="ORF">LAME_0H18096G</name>
</gene>
<dbReference type="GO" id="GO:0005730">
    <property type="term" value="C:nucleolus"/>
    <property type="evidence" value="ECO:0007669"/>
    <property type="project" value="TreeGrafter"/>
</dbReference>